<gene>
    <name evidence="13 15" type="primary">fliP</name>
    <name evidence="16" type="ORF">KB893_008760</name>
    <name evidence="15" type="ORF">KB893_17165</name>
</gene>
<evidence type="ECO:0000313" key="15">
    <source>
        <dbReference type="EMBL" id="MBR0564216.1"/>
    </source>
</evidence>
<evidence type="ECO:0000256" key="5">
    <source>
        <dbReference type="ARBA" id="ARBA00022475"/>
    </source>
</evidence>
<reference evidence="16 17" key="1">
    <citation type="journal article" date="2021" name="Microbiol. Resour. Announc.">
        <title>Draft Genome Sequence of Coralloluteibacterium stylophorae LMG 29479T.</title>
        <authorList>
            <person name="Karlyshev A.V."/>
            <person name="Kudryashova E.B."/>
            <person name="Ariskina E.V."/>
            <person name="Conroy A.P."/>
            <person name="Abidueva E.Y."/>
        </authorList>
    </citation>
    <scope>NUCLEOTIDE SEQUENCE [LARGE SCALE GENOMIC DNA]</scope>
    <source>
        <strain evidence="16 17">LMG 29479</strain>
    </source>
</reference>
<keyword evidence="14" id="KW-0732">Signal</keyword>
<evidence type="ECO:0000256" key="9">
    <source>
        <dbReference type="ARBA" id="ARBA00022989"/>
    </source>
</evidence>
<evidence type="ECO:0000256" key="6">
    <source>
        <dbReference type="ARBA" id="ARBA00022692"/>
    </source>
</evidence>
<feature type="transmembrane region" description="Helical" evidence="13">
    <location>
        <begin position="272"/>
        <end position="292"/>
    </location>
</feature>
<keyword evidence="7 13" id="KW-1005">Bacterial flagellum biogenesis</keyword>
<feature type="transmembrane region" description="Helical" evidence="13">
    <location>
        <begin position="135"/>
        <end position="154"/>
    </location>
</feature>
<evidence type="ECO:0000256" key="8">
    <source>
        <dbReference type="ARBA" id="ARBA00022927"/>
    </source>
</evidence>
<comment type="caution">
    <text evidence="15">The sequence shown here is derived from an EMBL/GenBank/DDBJ whole genome shotgun (WGS) entry which is preliminary data.</text>
</comment>
<keyword evidence="17" id="KW-1185">Reference proteome</keyword>
<evidence type="ECO:0000256" key="11">
    <source>
        <dbReference type="ARBA" id="ARBA00023143"/>
    </source>
</evidence>
<dbReference type="PRINTS" id="PR01302">
    <property type="entry name" value="TYPE3IMPPROT"/>
</dbReference>
<evidence type="ECO:0000256" key="14">
    <source>
        <dbReference type="SAM" id="SignalP"/>
    </source>
</evidence>
<keyword evidence="15" id="KW-0282">Flagellum</keyword>
<feature type="transmembrane region" description="Helical" evidence="13">
    <location>
        <begin position="234"/>
        <end position="260"/>
    </location>
</feature>
<comment type="similarity">
    <text evidence="2 13">Belongs to the FliP/MopC/SpaP family.</text>
</comment>
<evidence type="ECO:0000256" key="2">
    <source>
        <dbReference type="ARBA" id="ARBA00006257"/>
    </source>
</evidence>
<dbReference type="GO" id="GO:0009425">
    <property type="term" value="C:bacterial-type flagellum basal body"/>
    <property type="evidence" value="ECO:0007669"/>
    <property type="project" value="UniProtKB-SubCell"/>
</dbReference>
<proteinExistence type="inferred from homology"/>
<evidence type="ECO:0000256" key="4">
    <source>
        <dbReference type="ARBA" id="ARBA00022448"/>
    </source>
</evidence>
<dbReference type="Proteomes" id="UP000675747">
    <property type="component" value="Unassembled WGS sequence"/>
</dbReference>
<dbReference type="Pfam" id="PF00813">
    <property type="entry name" value="FliP"/>
    <property type="match status" value="1"/>
</dbReference>
<organism evidence="15">
    <name type="scientific">Coralloluteibacterium stylophorae</name>
    <dbReference type="NCBI Taxonomy" id="1776034"/>
    <lineage>
        <taxon>Bacteria</taxon>
        <taxon>Pseudomonadati</taxon>
        <taxon>Pseudomonadota</taxon>
        <taxon>Gammaproteobacteria</taxon>
        <taxon>Lysobacterales</taxon>
        <taxon>Lysobacteraceae</taxon>
        <taxon>Coralloluteibacterium</taxon>
    </lineage>
</organism>
<dbReference type="PROSITE" id="PS01060">
    <property type="entry name" value="FLIP_1"/>
    <property type="match status" value="1"/>
</dbReference>
<dbReference type="NCBIfam" id="TIGR01103">
    <property type="entry name" value="fliP"/>
    <property type="match status" value="1"/>
</dbReference>
<dbReference type="EMBL" id="JAGQFT010000265">
    <property type="protein sequence ID" value="MBR0564216.1"/>
    <property type="molecule type" value="Genomic_DNA"/>
</dbReference>
<keyword evidence="6 13" id="KW-0812">Transmembrane</keyword>
<dbReference type="GO" id="GO:0044781">
    <property type="term" value="P:bacterial-type flagellum organization"/>
    <property type="evidence" value="ECO:0007669"/>
    <property type="project" value="UniProtKB-UniRule"/>
</dbReference>
<dbReference type="NCBIfam" id="NF009438">
    <property type="entry name" value="PRK12797.1"/>
    <property type="match status" value="1"/>
</dbReference>
<keyword evidence="4 13" id="KW-0813">Transport</keyword>
<keyword evidence="10 13" id="KW-0472">Membrane</keyword>
<keyword evidence="8 13" id="KW-0653">Protein transport</keyword>
<name>A0A8J8AYZ8_9GAMM</name>
<keyword evidence="15" id="KW-0966">Cell projection</keyword>
<protein>
    <recommendedName>
        <fullName evidence="3 13">Flagellar biosynthetic protein FliP</fullName>
    </recommendedName>
</protein>
<feature type="chain" id="PRO_5042774420" description="Flagellar biosynthetic protein FliP" evidence="14">
    <location>
        <begin position="41"/>
        <end position="293"/>
    </location>
</feature>
<dbReference type="PROSITE" id="PS01061">
    <property type="entry name" value="FLIP_2"/>
    <property type="match status" value="1"/>
</dbReference>
<dbReference type="AlphaFoldDB" id="A0A8J8AYZ8"/>
<evidence type="ECO:0000256" key="13">
    <source>
        <dbReference type="RuleBase" id="RU362069"/>
    </source>
</evidence>
<feature type="transmembrane region" description="Helical" evidence="13">
    <location>
        <begin position="93"/>
        <end position="123"/>
    </location>
</feature>
<feature type="signal peptide" evidence="14">
    <location>
        <begin position="1"/>
        <end position="40"/>
    </location>
</feature>
<accession>A0A8J8AYZ8</accession>
<evidence type="ECO:0000256" key="1">
    <source>
        <dbReference type="ARBA" id="ARBA00003663"/>
    </source>
</evidence>
<evidence type="ECO:0000256" key="3">
    <source>
        <dbReference type="ARBA" id="ARBA00021714"/>
    </source>
</evidence>
<comment type="function">
    <text evidence="1 13">Plays a role in the flagellum-specific transport system.</text>
</comment>
<dbReference type="RefSeq" id="WP_211928074.1">
    <property type="nucleotide sequence ID" value="NZ_JAGQFT020000005.1"/>
</dbReference>
<keyword evidence="15" id="KW-0969">Cilium</keyword>
<keyword evidence="9 13" id="KW-1133">Transmembrane helix</keyword>
<keyword evidence="11" id="KW-0975">Bacterial flagellum</keyword>
<dbReference type="PRINTS" id="PR00951">
    <property type="entry name" value="FLGBIOSNFLIP"/>
</dbReference>
<keyword evidence="12 13" id="KW-1006">Bacterial flagellum protein export</keyword>
<evidence type="ECO:0000256" key="7">
    <source>
        <dbReference type="ARBA" id="ARBA00022795"/>
    </source>
</evidence>
<evidence type="ECO:0000256" key="12">
    <source>
        <dbReference type="ARBA" id="ARBA00023225"/>
    </source>
</evidence>
<dbReference type="GO" id="GO:0009306">
    <property type="term" value="P:protein secretion"/>
    <property type="evidence" value="ECO:0007669"/>
    <property type="project" value="UniProtKB-UniRule"/>
</dbReference>
<dbReference type="GO" id="GO:0005886">
    <property type="term" value="C:plasma membrane"/>
    <property type="evidence" value="ECO:0007669"/>
    <property type="project" value="UniProtKB-SubCell"/>
</dbReference>
<evidence type="ECO:0000256" key="10">
    <source>
        <dbReference type="ARBA" id="ARBA00023136"/>
    </source>
</evidence>
<dbReference type="PANTHER" id="PTHR30587:SF0">
    <property type="entry name" value="FLAGELLAR BIOSYNTHETIC PROTEIN FLIP"/>
    <property type="match status" value="1"/>
</dbReference>
<dbReference type="EMBL" id="JAGQFT020000005">
    <property type="protein sequence ID" value="MBS7457226.1"/>
    <property type="molecule type" value="Genomic_DNA"/>
</dbReference>
<evidence type="ECO:0000313" key="17">
    <source>
        <dbReference type="Proteomes" id="UP000675747"/>
    </source>
</evidence>
<dbReference type="InterPro" id="IPR005837">
    <property type="entry name" value="FliP"/>
</dbReference>
<dbReference type="InterPro" id="IPR005838">
    <property type="entry name" value="T3SS_IM_P"/>
</dbReference>
<dbReference type="PANTHER" id="PTHR30587">
    <property type="entry name" value="FLAGELLAR BIOSYNTHETIC PROTEIN FLIP"/>
    <property type="match status" value="1"/>
</dbReference>
<evidence type="ECO:0000313" key="16">
    <source>
        <dbReference type="EMBL" id="MBS7457226.1"/>
    </source>
</evidence>
<keyword evidence="5 13" id="KW-1003">Cell membrane</keyword>
<sequence>MSSQHIPAVRQTPPHASARARGRIHLVLLLLLAFAAAAFAWSDASAQEAQETTTTDAQGQTRTAAATDIGAIDLPEVDIGQVGGEDISVPLQILLLMTALTLLPAILLGLTAFTRVIIVLGLLRQALGTGQTPSNQVLVGLGLFLTAMIMTPVGERAWSEGLAPYFQGQIDFNTAWQLAFAPFREFMLAQIRETDLLTFAGMTGSSGYASPDDVPFGVLIAAFITSELKTAFEIGFLIFIPFVVIDLVVSSVLMSMGMMMLSPMLVSAPFKILLFVLVDGWVLIVGTLAASFN</sequence>
<comment type="subcellular location">
    <subcellularLocation>
        <location evidence="13">Cell membrane</location>
        <topology evidence="13">Multi-pass membrane protein</topology>
    </subcellularLocation>
    <subcellularLocation>
        <location evidence="13">Bacterial flagellum basal body</location>
    </subcellularLocation>
</comment>
<reference evidence="15" key="2">
    <citation type="submission" date="2021-04" db="EMBL/GenBank/DDBJ databases">
        <authorList>
            <person name="Karlyshev A.V."/>
        </authorList>
    </citation>
    <scope>NUCLEOTIDE SEQUENCE</scope>
    <source>
        <strain evidence="15">LMG 29479</strain>
    </source>
</reference>